<accession>A0A537IX11</accession>
<dbReference type="PROSITE" id="PS51722">
    <property type="entry name" value="G_TR_2"/>
    <property type="match status" value="1"/>
</dbReference>
<dbReference type="InterPro" id="IPR009000">
    <property type="entry name" value="Transl_B-barrel_sf"/>
</dbReference>
<dbReference type="Gene3D" id="2.40.30.10">
    <property type="entry name" value="Translation factors"/>
    <property type="match status" value="1"/>
</dbReference>
<evidence type="ECO:0000259" key="7">
    <source>
        <dbReference type="PROSITE" id="PS51722"/>
    </source>
</evidence>
<evidence type="ECO:0000313" key="9">
    <source>
        <dbReference type="Proteomes" id="UP000318834"/>
    </source>
</evidence>
<dbReference type="NCBIfam" id="NF009379">
    <property type="entry name" value="PRK12740.1-3"/>
    <property type="match status" value="1"/>
</dbReference>
<dbReference type="InterPro" id="IPR000640">
    <property type="entry name" value="EFG_V-like"/>
</dbReference>
<name>A0A537IX11_9BACT</name>
<dbReference type="PANTHER" id="PTHR43261">
    <property type="entry name" value="TRANSLATION ELONGATION FACTOR G-RELATED"/>
    <property type="match status" value="1"/>
</dbReference>
<dbReference type="CDD" id="cd04088">
    <property type="entry name" value="EFG_mtEFG_II"/>
    <property type="match status" value="1"/>
</dbReference>
<dbReference type="SMART" id="SM00838">
    <property type="entry name" value="EFG_C"/>
    <property type="match status" value="1"/>
</dbReference>
<reference evidence="8 9" key="1">
    <citation type="journal article" date="2019" name="Nat. Microbiol.">
        <title>Mediterranean grassland soil C-N compound turnover is dependent on rainfall and depth, and is mediated by genomically divergent microorganisms.</title>
        <authorList>
            <person name="Diamond S."/>
            <person name="Andeer P.F."/>
            <person name="Li Z."/>
            <person name="Crits-Christoph A."/>
            <person name="Burstein D."/>
            <person name="Anantharaman K."/>
            <person name="Lane K.R."/>
            <person name="Thomas B.C."/>
            <person name="Pan C."/>
            <person name="Northen T.R."/>
            <person name="Banfield J.F."/>
        </authorList>
    </citation>
    <scope>NUCLEOTIDE SEQUENCE [LARGE SCALE GENOMIC DNA]</scope>
    <source>
        <strain evidence="8">NP_8</strain>
    </source>
</reference>
<dbReference type="InterPro" id="IPR000795">
    <property type="entry name" value="T_Tr_GTP-bd_dom"/>
</dbReference>
<dbReference type="CDD" id="cd03713">
    <property type="entry name" value="EFG_mtEFG_C"/>
    <property type="match status" value="1"/>
</dbReference>
<dbReference type="InterPro" id="IPR035647">
    <property type="entry name" value="EFG_III/V"/>
</dbReference>
<dbReference type="Pfam" id="PF03764">
    <property type="entry name" value="EFG_IV"/>
    <property type="match status" value="1"/>
</dbReference>
<keyword evidence="2" id="KW-0547">Nucleotide-binding</keyword>
<evidence type="ECO:0000256" key="5">
    <source>
        <dbReference type="ARBA" id="ARBA00023134"/>
    </source>
</evidence>
<dbReference type="CDD" id="cd16262">
    <property type="entry name" value="EFG_III"/>
    <property type="match status" value="1"/>
</dbReference>
<dbReference type="FunFam" id="3.30.70.240:FF:000001">
    <property type="entry name" value="Elongation factor G"/>
    <property type="match status" value="1"/>
</dbReference>
<dbReference type="PRINTS" id="PR00315">
    <property type="entry name" value="ELONGATNFCT"/>
</dbReference>
<dbReference type="SUPFAM" id="SSF52540">
    <property type="entry name" value="P-loop containing nucleoside triphosphate hydrolases"/>
    <property type="match status" value="1"/>
</dbReference>
<sequence>MKPYPPDRIRNVAVTGHGGTGKTSLVEAMLFAAKAVDRLGKVDDGTATTDFDPEEQRRKHTINAALAPLEWTSHKINLIDAPGYPDFVGEVVAALRAAEGAIVVVDAVAGVQVQTEVAWALAEHRGVSRLVVVNRLDRENASFDRTLQSLRARFGNKVAPIQIPIGAEAGFSGIVDLLEMKAYTVRNGEMVAAEIPADLTAAAQAAREKLTEAAAESEDALVEKYLETGELTQEEVTRGLHAGVKAGTLVPVLCAAATKLIGVSLLLNEIVTLLPGPAERHEVTATDQRTQKSMTVAQTPAAPLAALVFKTVADPYVGKLSYFRVYGGALRSDSQVFNASKGKPERIGQLFVLRGKHQEPAPEIGSGDVGAVAKLAETATGDTLCAKETPLLLAPIEFPQPVISLAVEPKSKGDEDKMGVSLQRLAEEDPTFRVHRASELKQTIISGMGESHLEITADRLRRKFGVEVVLMAPRVPYRETIRGKAKAQGRYVKQTGGHGQYGVCFIDIEPMARSTGFEFVDKIRGGAIPNQFVVSVEKGVRKALEEGVLAGYPVVDIRVLLVDGKYHEVDSSDIAFQIAGSMAFKEAATSAGLLLLEPIMDLSARVPEEQMGDIIGDLNAKRGRILGMEPQGDGTTIVQAQVPQAEVLRYASDLRSMTGGRGTFAMTFSHYEEVAPHVADRVIAEAKHQKAEAASR</sequence>
<comment type="caution">
    <text evidence="8">The sequence shown here is derived from an EMBL/GenBank/DDBJ whole genome shotgun (WGS) entry which is preliminary data.</text>
</comment>
<dbReference type="EMBL" id="VBAP01000038">
    <property type="protein sequence ID" value="TMI75861.1"/>
    <property type="molecule type" value="Genomic_DNA"/>
</dbReference>
<evidence type="ECO:0000256" key="1">
    <source>
        <dbReference type="ARBA" id="ARBA00005870"/>
    </source>
</evidence>
<dbReference type="InterPro" id="IPR041095">
    <property type="entry name" value="EFG_II"/>
</dbReference>
<dbReference type="CDD" id="cd01434">
    <property type="entry name" value="EFG_mtEFG1_IV"/>
    <property type="match status" value="1"/>
</dbReference>
<comment type="similarity">
    <text evidence="1">Belongs to the TRAFAC class translation factor GTPase superfamily. Classic translation factor GTPase family. EF-G/EF-2 subfamily.</text>
</comment>
<dbReference type="InterPro" id="IPR020568">
    <property type="entry name" value="Ribosomal_Su5_D2-typ_SF"/>
</dbReference>
<keyword evidence="3 8" id="KW-0251">Elongation factor</keyword>
<dbReference type="Pfam" id="PF00679">
    <property type="entry name" value="EFG_C"/>
    <property type="match status" value="1"/>
</dbReference>
<dbReference type="InterPro" id="IPR004540">
    <property type="entry name" value="Transl_elong_EFG/EF2"/>
</dbReference>
<dbReference type="GO" id="GO:0032790">
    <property type="term" value="P:ribosome disassembly"/>
    <property type="evidence" value="ECO:0007669"/>
    <property type="project" value="TreeGrafter"/>
</dbReference>
<dbReference type="Pfam" id="PF00009">
    <property type="entry name" value="GTP_EFTU"/>
    <property type="match status" value="1"/>
</dbReference>
<dbReference type="GO" id="GO:0003924">
    <property type="term" value="F:GTPase activity"/>
    <property type="evidence" value="ECO:0007669"/>
    <property type="project" value="InterPro"/>
</dbReference>
<dbReference type="CDD" id="cd04170">
    <property type="entry name" value="EF-G_bact"/>
    <property type="match status" value="1"/>
</dbReference>
<dbReference type="InterPro" id="IPR053905">
    <property type="entry name" value="EF-G-like_DII"/>
</dbReference>
<dbReference type="Proteomes" id="UP000318834">
    <property type="component" value="Unassembled WGS sequence"/>
</dbReference>
<organism evidence="8 9">
    <name type="scientific">Candidatus Segetimicrobium genomatis</name>
    <dbReference type="NCBI Taxonomy" id="2569760"/>
    <lineage>
        <taxon>Bacteria</taxon>
        <taxon>Bacillati</taxon>
        <taxon>Candidatus Sysuimicrobiota</taxon>
        <taxon>Candidatus Sysuimicrobiia</taxon>
        <taxon>Candidatus Sysuimicrobiales</taxon>
        <taxon>Candidatus Segetimicrobiaceae</taxon>
        <taxon>Candidatus Segetimicrobium</taxon>
    </lineage>
</organism>
<evidence type="ECO:0000313" key="8">
    <source>
        <dbReference type="EMBL" id="TMI75861.1"/>
    </source>
</evidence>
<gene>
    <name evidence="8" type="primary">fusA</name>
    <name evidence="8" type="ORF">E6H05_05495</name>
</gene>
<dbReference type="FunFam" id="3.30.230.10:FF:000003">
    <property type="entry name" value="Elongation factor G"/>
    <property type="match status" value="1"/>
</dbReference>
<evidence type="ECO:0000256" key="6">
    <source>
        <dbReference type="NCBIfam" id="TIGR00484"/>
    </source>
</evidence>
<protein>
    <recommendedName>
        <fullName evidence="6">Elongation factor G</fullName>
    </recommendedName>
</protein>
<dbReference type="NCBIfam" id="TIGR00231">
    <property type="entry name" value="small_GTP"/>
    <property type="match status" value="1"/>
</dbReference>
<dbReference type="GO" id="GO:0003746">
    <property type="term" value="F:translation elongation factor activity"/>
    <property type="evidence" value="ECO:0007669"/>
    <property type="project" value="UniProtKB-UniRule"/>
</dbReference>
<dbReference type="FunFam" id="3.30.70.870:FF:000001">
    <property type="entry name" value="Elongation factor G"/>
    <property type="match status" value="1"/>
</dbReference>
<keyword evidence="5" id="KW-0342">GTP-binding</keyword>
<dbReference type="InterPro" id="IPR005225">
    <property type="entry name" value="Small_GTP-bd"/>
</dbReference>
<dbReference type="Pfam" id="PF22042">
    <property type="entry name" value="EF-G_D2"/>
    <property type="match status" value="1"/>
</dbReference>
<evidence type="ECO:0000256" key="4">
    <source>
        <dbReference type="ARBA" id="ARBA00022917"/>
    </source>
</evidence>
<dbReference type="NCBIfam" id="NF009891">
    <property type="entry name" value="PRK13351.1-1"/>
    <property type="match status" value="1"/>
</dbReference>
<dbReference type="Pfam" id="PF14492">
    <property type="entry name" value="EFG_III"/>
    <property type="match status" value="1"/>
</dbReference>
<dbReference type="InterPro" id="IPR005517">
    <property type="entry name" value="Transl_elong_EFG/EF2_IV"/>
</dbReference>
<proteinExistence type="inferred from homology"/>
<feature type="domain" description="Tr-type G" evidence="7">
    <location>
        <begin position="7"/>
        <end position="278"/>
    </location>
</feature>
<dbReference type="SUPFAM" id="SSF54980">
    <property type="entry name" value="EF-G C-terminal domain-like"/>
    <property type="match status" value="2"/>
</dbReference>
<dbReference type="InterPro" id="IPR009022">
    <property type="entry name" value="EFG_III"/>
</dbReference>
<evidence type="ECO:0000256" key="3">
    <source>
        <dbReference type="ARBA" id="ARBA00022768"/>
    </source>
</evidence>
<dbReference type="SUPFAM" id="SSF54211">
    <property type="entry name" value="Ribosomal protein S5 domain 2-like"/>
    <property type="match status" value="1"/>
</dbReference>
<dbReference type="AlphaFoldDB" id="A0A537IX11"/>
<dbReference type="InterPro" id="IPR014721">
    <property type="entry name" value="Ribsml_uS5_D2-typ_fold_subgr"/>
</dbReference>
<dbReference type="Gene3D" id="3.30.70.240">
    <property type="match status" value="1"/>
</dbReference>
<dbReference type="Gene3D" id="3.30.230.10">
    <property type="match status" value="1"/>
</dbReference>
<dbReference type="GO" id="GO:0005525">
    <property type="term" value="F:GTP binding"/>
    <property type="evidence" value="ECO:0007669"/>
    <property type="project" value="UniProtKB-UniRule"/>
</dbReference>
<dbReference type="SMART" id="SM00889">
    <property type="entry name" value="EFG_IV"/>
    <property type="match status" value="1"/>
</dbReference>
<dbReference type="InterPro" id="IPR027417">
    <property type="entry name" value="P-loop_NTPase"/>
</dbReference>
<dbReference type="InterPro" id="IPR047872">
    <property type="entry name" value="EFG_IV"/>
</dbReference>
<dbReference type="SUPFAM" id="SSF50447">
    <property type="entry name" value="Translation proteins"/>
    <property type="match status" value="1"/>
</dbReference>
<dbReference type="InterPro" id="IPR035649">
    <property type="entry name" value="EFG_V"/>
</dbReference>
<keyword evidence="4" id="KW-0648">Protein biosynthesis</keyword>
<dbReference type="Gene3D" id="3.40.50.300">
    <property type="entry name" value="P-loop containing nucleotide triphosphate hydrolases"/>
    <property type="match status" value="1"/>
</dbReference>
<dbReference type="NCBIfam" id="TIGR00484">
    <property type="entry name" value="EF-G"/>
    <property type="match status" value="1"/>
</dbReference>
<dbReference type="NCBIfam" id="NF009381">
    <property type="entry name" value="PRK12740.1-5"/>
    <property type="match status" value="1"/>
</dbReference>
<dbReference type="PANTHER" id="PTHR43261:SF6">
    <property type="entry name" value="ELONGATION FACTOR G-LIKE PROTEIN"/>
    <property type="match status" value="1"/>
</dbReference>
<dbReference type="Gene3D" id="3.30.70.870">
    <property type="entry name" value="Elongation Factor G (Translational Gtpase), domain 3"/>
    <property type="match status" value="1"/>
</dbReference>
<evidence type="ECO:0000256" key="2">
    <source>
        <dbReference type="ARBA" id="ARBA00022741"/>
    </source>
</evidence>